<feature type="region of interest" description="Disordered" evidence="1">
    <location>
        <begin position="19"/>
        <end position="45"/>
    </location>
</feature>
<keyword evidence="4" id="KW-1185">Reference proteome</keyword>
<dbReference type="AlphaFoldDB" id="A0A1E7EXZ0"/>
<dbReference type="Proteomes" id="UP000095751">
    <property type="component" value="Unassembled WGS sequence"/>
</dbReference>
<evidence type="ECO:0000313" key="4">
    <source>
        <dbReference type="Proteomes" id="UP000095751"/>
    </source>
</evidence>
<dbReference type="InParanoid" id="A0A1E7EXZ0"/>
<sequence length="324" mass="34123">MKQAIFLLASLAFARATTTTTDEHSLRGGGMASPSRSLQDMPVQGLRPGESSCVLHPDNDGTVECTVRSQFSAYDATYNPTTSLGCVTDSVNGYQFCANIGLNLQADPNGSLPPPPGISGSVVAGSTMPGIGVDFPITEPSTGGVSTSSGCPRFLPDPGSHCTGWIPDGATTVSCQWGTTECNCARQDVDATKFGWNCPNLTTGGSGASFPIPEPAPVPMIPDTVVVGQVEAEISDLELPEPVPVPPRSEQVGFTITNNQNCPGTRPSGSDCSWYDFNFQCAYEDDESETGWVTCGCTKYGYGDDDDGPGWRCRDFSYPGFSSF</sequence>
<name>A0A1E7EXZ0_9STRA</name>
<dbReference type="KEGG" id="fcy:FRACYDRAFT_246773"/>
<feature type="chain" id="PRO_5009192477" description="CBM1 domain-containing protein" evidence="2">
    <location>
        <begin position="17"/>
        <end position="324"/>
    </location>
</feature>
<keyword evidence="2" id="KW-0732">Signal</keyword>
<evidence type="ECO:0000313" key="3">
    <source>
        <dbReference type="EMBL" id="OEU10898.1"/>
    </source>
</evidence>
<protein>
    <recommendedName>
        <fullName evidence="5">CBM1 domain-containing protein</fullName>
    </recommendedName>
</protein>
<evidence type="ECO:0000256" key="1">
    <source>
        <dbReference type="SAM" id="MobiDB-lite"/>
    </source>
</evidence>
<proteinExistence type="predicted"/>
<feature type="signal peptide" evidence="2">
    <location>
        <begin position="1"/>
        <end position="16"/>
    </location>
</feature>
<gene>
    <name evidence="3" type="ORF">FRACYDRAFT_246773</name>
</gene>
<evidence type="ECO:0008006" key="5">
    <source>
        <dbReference type="Google" id="ProtNLM"/>
    </source>
</evidence>
<evidence type="ECO:0000256" key="2">
    <source>
        <dbReference type="SAM" id="SignalP"/>
    </source>
</evidence>
<reference evidence="3 4" key="1">
    <citation type="submission" date="2016-09" db="EMBL/GenBank/DDBJ databases">
        <title>Extensive genetic diversity and differential bi-allelic expression allows diatom success in the polar Southern Ocean.</title>
        <authorList>
            <consortium name="DOE Joint Genome Institute"/>
            <person name="Mock T."/>
            <person name="Otillar R.P."/>
            <person name="Strauss J."/>
            <person name="Dupont C."/>
            <person name="Frickenhaus S."/>
            <person name="Maumus F."/>
            <person name="Mcmullan M."/>
            <person name="Sanges R."/>
            <person name="Schmutz J."/>
            <person name="Toseland A."/>
            <person name="Valas R."/>
            <person name="Veluchamy A."/>
            <person name="Ward B.J."/>
            <person name="Allen A."/>
            <person name="Barry K."/>
            <person name="Falciatore A."/>
            <person name="Ferrante M."/>
            <person name="Fortunato A.E."/>
            <person name="Gloeckner G."/>
            <person name="Gruber A."/>
            <person name="Hipkin R."/>
            <person name="Janech M."/>
            <person name="Kroth P."/>
            <person name="Leese F."/>
            <person name="Lindquist E."/>
            <person name="Lyon B.R."/>
            <person name="Martin J."/>
            <person name="Mayer C."/>
            <person name="Parker M."/>
            <person name="Quesneville H."/>
            <person name="Raymond J."/>
            <person name="Uhlig C."/>
            <person name="Valentin K.U."/>
            <person name="Worden A.Z."/>
            <person name="Armbrust E.V."/>
            <person name="Bowler C."/>
            <person name="Green B."/>
            <person name="Moulton V."/>
            <person name="Van Oosterhout C."/>
            <person name="Grigoriev I."/>
        </authorList>
    </citation>
    <scope>NUCLEOTIDE SEQUENCE [LARGE SCALE GENOMIC DNA]</scope>
    <source>
        <strain evidence="3 4">CCMP1102</strain>
    </source>
</reference>
<accession>A0A1E7EXZ0</accession>
<dbReference type="EMBL" id="KV784370">
    <property type="protein sequence ID" value="OEU10898.1"/>
    <property type="molecule type" value="Genomic_DNA"/>
</dbReference>
<organism evidence="3 4">
    <name type="scientific">Fragilariopsis cylindrus CCMP1102</name>
    <dbReference type="NCBI Taxonomy" id="635003"/>
    <lineage>
        <taxon>Eukaryota</taxon>
        <taxon>Sar</taxon>
        <taxon>Stramenopiles</taxon>
        <taxon>Ochrophyta</taxon>
        <taxon>Bacillariophyta</taxon>
        <taxon>Bacillariophyceae</taxon>
        <taxon>Bacillariophycidae</taxon>
        <taxon>Bacillariales</taxon>
        <taxon>Bacillariaceae</taxon>
        <taxon>Fragilariopsis</taxon>
    </lineage>
</organism>